<keyword evidence="6 9" id="KW-1133">Transmembrane helix</keyword>
<dbReference type="Gene3D" id="3.30.360.10">
    <property type="entry name" value="Dihydrodipicolinate Reductase, domain 2"/>
    <property type="match status" value="2"/>
</dbReference>
<feature type="transmembrane region" description="Helical" evidence="9">
    <location>
        <begin position="672"/>
        <end position="694"/>
    </location>
</feature>
<dbReference type="InterPro" id="IPR005829">
    <property type="entry name" value="Sugar_transporter_CS"/>
</dbReference>
<evidence type="ECO:0000256" key="2">
    <source>
        <dbReference type="ARBA" id="ARBA00010928"/>
    </source>
</evidence>
<keyword evidence="4" id="KW-0813">Transport</keyword>
<dbReference type="FunFam" id="3.30.360.10:FF:000017">
    <property type="entry name" value="Oxidoreductase family NAD-binding Rossmann fold"/>
    <property type="match status" value="1"/>
</dbReference>
<evidence type="ECO:0000313" key="12">
    <source>
        <dbReference type="Proteomes" id="UP000699042"/>
    </source>
</evidence>
<dbReference type="Pfam" id="PF01408">
    <property type="entry name" value="GFO_IDH_MocA"/>
    <property type="match status" value="2"/>
</dbReference>
<name>A0A9P7QYK8_9PEZI</name>
<dbReference type="Proteomes" id="UP000699042">
    <property type="component" value="Unassembled WGS sequence"/>
</dbReference>
<dbReference type="Pfam" id="PF22725">
    <property type="entry name" value="GFO_IDH_MocA_C3"/>
    <property type="match status" value="2"/>
</dbReference>
<dbReference type="PRINTS" id="PR00171">
    <property type="entry name" value="SUGRTRNSPORT"/>
</dbReference>
<keyword evidence="7 9" id="KW-0472">Membrane</keyword>
<dbReference type="SUPFAM" id="SSF55347">
    <property type="entry name" value="Glyceraldehyde-3-phosphate dehydrogenase-like, C-terminal domain"/>
    <property type="match status" value="2"/>
</dbReference>
<dbReference type="GO" id="GO:0016020">
    <property type="term" value="C:membrane"/>
    <property type="evidence" value="ECO:0007669"/>
    <property type="project" value="UniProtKB-SubCell"/>
</dbReference>
<dbReference type="FunFam" id="1.20.1250.20:FF:000026">
    <property type="entry name" value="MFS quinate transporter QutD"/>
    <property type="match status" value="1"/>
</dbReference>
<dbReference type="PANTHER" id="PTHR48022:SF14">
    <property type="entry name" value="MAJOR FACILITATOR SUPERFAMILY (MFS) PROFILE DOMAIN-CONTAINING PROTEIN-RELATED"/>
    <property type="match status" value="1"/>
</dbReference>
<gene>
    <name evidence="11" type="ORF">JMJ77_004442</name>
</gene>
<evidence type="ECO:0000256" key="9">
    <source>
        <dbReference type="SAM" id="Phobius"/>
    </source>
</evidence>
<organism evidence="11 12">
    <name type="scientific">Colletotrichum scovillei</name>
    <dbReference type="NCBI Taxonomy" id="1209932"/>
    <lineage>
        <taxon>Eukaryota</taxon>
        <taxon>Fungi</taxon>
        <taxon>Dikarya</taxon>
        <taxon>Ascomycota</taxon>
        <taxon>Pezizomycotina</taxon>
        <taxon>Sordariomycetes</taxon>
        <taxon>Hypocreomycetidae</taxon>
        <taxon>Glomerellales</taxon>
        <taxon>Glomerellaceae</taxon>
        <taxon>Colletotrichum</taxon>
        <taxon>Colletotrichum acutatum species complex</taxon>
    </lineage>
</organism>
<dbReference type="InterPro" id="IPR036259">
    <property type="entry name" value="MFS_trans_sf"/>
</dbReference>
<evidence type="ECO:0000259" key="10">
    <source>
        <dbReference type="PROSITE" id="PS50850"/>
    </source>
</evidence>
<sequence length="1296" mass="141930">MAGEKLNVAVAGLGRMGLRHARHFATLTPKADLIAVSSPVQAELDAAVAEFGPLRTYLDYDEMLRKESTLQAVIVASATTVHAEQAIKAIEKGLHVLCEKPLSTSVDISQSVVTAYEKSLIKNPSQKVICGFSRRFDASYRDAFTRVARGDIGAPSVFRSQTCDKLDPSGFFVDYAEFSGGIFVDCSIHDIDLALWFFGEDSVVKSVSAIGITAVQEGLRKHNDRDNAVAVVEFYGGKIAQLFCSRMMAAGQEDTTEIFGTSGKVAVNTQPQLNLVNLYEPTGIRREIPPDYYGRFREAFITEANEFTACCLNNTEPPMKLAGAVNAVKIGCALQESLITGKKIDFDESGKRIDTMATSSDSLKKAKSLDNPEHVEDFIDNVEINLNPAEDVSYGRSGFRGLADSPYVGGAALLASLGGFSFGYDQGVISIINVMKQFHDVFPQAATPFGKGFMTGMLEFGAFLGCLFMPTLADKISRKRALAAVVVIFNIGAIMQTAAPNYGVLVTGRTIGGIGVGTLAMGSPIYISEIAPPNLRGTLLVLESVSIVLGVVVSFFITYGTRHMTGEIAFRLPLGLQMVCATGLGIGILFYPYSPRWLALVNRPQEALDSLVRLRRLPADDHRIQAEHRGIISEVEVQKIMQEKYHPGKRGLRLELAGWLDLFSPRLWRRTAVAVGVAVFQQLSGINAFIYYAPTLFQSLGQSEEMALVMSGVFNVLQLVAVCVCFFVIDKVGRRPLAIFGGLGGGTSWGIMAILTGVYSKNWSANTAAGWAAVAMAFLFVLLYGVSYSPLGWALPAEVYPNSHRSKGVALATATVWLFNFIVGVATPPMMDKLGFGTYVFFGAWCFLSSVWAFFLVPETKGRTLEQMDEVFKDTSAQEEKDIIRQQILAQRAQPQTGAGVEGAKYSNGICKDEVQRLNCTIKKSTCQTFANETPEILRTRNRSVAMEPLRIAVAGLGRMGRRHVQNLIYRVPRASVVAVCSTEAHELEWARSFEEYKEFNVTVYGSYEEMLSHPGLQAVWISTSTDVHASQTLAAIKKGLHVLCEKPLSTKMDEIAACVDAAKARPDLKVMAGFSRRFDASYRDAATKIFDNKAIGSPFIVRSNTCDLLDNTGFFVRYAPRNGGIFVDCAIHDIDLSLWYLSDPIPKSCWATGTLQHHPELAQMNDVDNGVGVVEFWGGKIAYFYCSRTQAHGHDVCTEITGTEGKVSVNVVPRANNVVVADKLGIRNEVQPEYWQRFEDAFALEANEFTESVLRNKPVPLPLEKGVKVMEIGRALQDALLTGEVQRFNEKGERI</sequence>
<evidence type="ECO:0000256" key="7">
    <source>
        <dbReference type="ARBA" id="ARBA00023136"/>
    </source>
</evidence>
<dbReference type="NCBIfam" id="TIGR00879">
    <property type="entry name" value="SP"/>
    <property type="match status" value="1"/>
</dbReference>
<dbReference type="InterPro" id="IPR055170">
    <property type="entry name" value="GFO_IDH_MocA-like_dom"/>
</dbReference>
<feature type="domain" description="Major facilitator superfamily (MFS) profile" evidence="10">
    <location>
        <begin position="411"/>
        <end position="861"/>
    </location>
</feature>
<accession>A0A9P7QYK8</accession>
<dbReference type="InterPro" id="IPR003663">
    <property type="entry name" value="Sugar/inositol_transpt"/>
</dbReference>
<evidence type="ECO:0000256" key="3">
    <source>
        <dbReference type="ARBA" id="ARBA00010992"/>
    </source>
</evidence>
<evidence type="ECO:0000256" key="6">
    <source>
        <dbReference type="ARBA" id="ARBA00022989"/>
    </source>
</evidence>
<dbReference type="PROSITE" id="PS00217">
    <property type="entry name" value="SUGAR_TRANSPORT_2"/>
    <property type="match status" value="1"/>
</dbReference>
<feature type="transmembrane region" description="Helical" evidence="9">
    <location>
        <begin position="572"/>
        <end position="593"/>
    </location>
</feature>
<feature type="transmembrane region" description="Helical" evidence="9">
    <location>
        <begin position="839"/>
        <end position="858"/>
    </location>
</feature>
<dbReference type="PANTHER" id="PTHR48022">
    <property type="entry name" value="PLASTIDIC GLUCOSE TRANSPORTER 4"/>
    <property type="match status" value="1"/>
</dbReference>
<proteinExistence type="inferred from homology"/>
<dbReference type="GO" id="GO:0005351">
    <property type="term" value="F:carbohydrate:proton symporter activity"/>
    <property type="evidence" value="ECO:0007669"/>
    <property type="project" value="TreeGrafter"/>
</dbReference>
<dbReference type="Pfam" id="PF00083">
    <property type="entry name" value="Sugar_tr"/>
    <property type="match status" value="1"/>
</dbReference>
<comment type="similarity">
    <text evidence="2">Belongs to the Gfo/Idh/MocA family.</text>
</comment>
<feature type="transmembrane region" description="Helical" evidence="9">
    <location>
        <begin position="808"/>
        <end position="827"/>
    </location>
</feature>
<dbReference type="Gene3D" id="1.20.1250.20">
    <property type="entry name" value="MFS general substrate transporter like domains"/>
    <property type="match status" value="1"/>
</dbReference>
<evidence type="ECO:0000256" key="8">
    <source>
        <dbReference type="ARBA" id="ARBA00023180"/>
    </source>
</evidence>
<dbReference type="InterPro" id="IPR005828">
    <property type="entry name" value="MFS_sugar_transport-like"/>
</dbReference>
<evidence type="ECO:0000256" key="5">
    <source>
        <dbReference type="ARBA" id="ARBA00022692"/>
    </source>
</evidence>
<keyword evidence="12" id="KW-1185">Reference proteome</keyword>
<comment type="subcellular location">
    <subcellularLocation>
        <location evidence="1">Membrane</location>
        <topology evidence="1">Multi-pass membrane protein</topology>
    </subcellularLocation>
</comment>
<feature type="transmembrane region" description="Helical" evidence="9">
    <location>
        <begin position="539"/>
        <end position="560"/>
    </location>
</feature>
<feature type="transmembrane region" description="Helical" evidence="9">
    <location>
        <begin position="771"/>
        <end position="796"/>
    </location>
</feature>
<feature type="transmembrane region" description="Helical" evidence="9">
    <location>
        <begin position="505"/>
        <end position="527"/>
    </location>
</feature>
<dbReference type="GO" id="GO:0000166">
    <property type="term" value="F:nucleotide binding"/>
    <property type="evidence" value="ECO:0007669"/>
    <property type="project" value="InterPro"/>
</dbReference>
<dbReference type="Gene3D" id="3.40.50.720">
    <property type="entry name" value="NAD(P)-binding Rossmann-like Domain"/>
    <property type="match status" value="2"/>
</dbReference>
<keyword evidence="5 9" id="KW-0812">Transmembrane</keyword>
<dbReference type="EMBL" id="JAESDN010000010">
    <property type="protein sequence ID" value="KAG7044984.1"/>
    <property type="molecule type" value="Genomic_DNA"/>
</dbReference>
<feature type="transmembrane region" description="Helical" evidence="9">
    <location>
        <begin position="481"/>
        <end position="499"/>
    </location>
</feature>
<evidence type="ECO:0000256" key="4">
    <source>
        <dbReference type="ARBA" id="ARBA00022448"/>
    </source>
</evidence>
<feature type="transmembrane region" description="Helical" evidence="9">
    <location>
        <begin position="736"/>
        <end position="759"/>
    </location>
</feature>
<evidence type="ECO:0000313" key="11">
    <source>
        <dbReference type="EMBL" id="KAG7044984.1"/>
    </source>
</evidence>
<dbReference type="InterPro" id="IPR050360">
    <property type="entry name" value="MFS_Sugar_Transporters"/>
</dbReference>
<reference evidence="11" key="1">
    <citation type="submission" date="2021-05" db="EMBL/GenBank/DDBJ databases">
        <title>Comparative genomics of three Colletotrichum scovillei strains and genetic complementation revealed genes involved fungal growth and virulence on chili pepper.</title>
        <authorList>
            <person name="Hsieh D.-K."/>
            <person name="Chuang S.-C."/>
            <person name="Chen C.-Y."/>
            <person name="Chao Y.-T."/>
            <person name="Lu M.-Y.J."/>
            <person name="Lee M.-H."/>
            <person name="Shih M.-C."/>
        </authorList>
    </citation>
    <scope>NUCLEOTIDE SEQUENCE</scope>
    <source>
        <strain evidence="11">Coll-153</strain>
    </source>
</reference>
<dbReference type="SUPFAM" id="SSF103473">
    <property type="entry name" value="MFS general substrate transporter"/>
    <property type="match status" value="1"/>
</dbReference>
<keyword evidence="8" id="KW-0325">Glycoprotein</keyword>
<dbReference type="InterPro" id="IPR020846">
    <property type="entry name" value="MFS_dom"/>
</dbReference>
<dbReference type="SUPFAM" id="SSF51735">
    <property type="entry name" value="NAD(P)-binding Rossmann-fold domains"/>
    <property type="match status" value="2"/>
</dbReference>
<feature type="transmembrane region" description="Helical" evidence="9">
    <location>
        <begin position="706"/>
        <end position="729"/>
    </location>
</feature>
<dbReference type="InterPro" id="IPR036291">
    <property type="entry name" value="NAD(P)-bd_dom_sf"/>
</dbReference>
<dbReference type="InterPro" id="IPR000683">
    <property type="entry name" value="Gfo/Idh/MocA-like_OxRdtase_N"/>
</dbReference>
<comment type="caution">
    <text evidence="11">The sequence shown here is derived from an EMBL/GenBank/DDBJ whole genome shotgun (WGS) entry which is preliminary data.</text>
</comment>
<evidence type="ECO:0000256" key="1">
    <source>
        <dbReference type="ARBA" id="ARBA00004141"/>
    </source>
</evidence>
<feature type="transmembrane region" description="Helical" evidence="9">
    <location>
        <begin position="452"/>
        <end position="469"/>
    </location>
</feature>
<protein>
    <recommendedName>
        <fullName evidence="10">Major facilitator superfamily (MFS) profile domain-containing protein</fullName>
    </recommendedName>
</protein>
<dbReference type="PROSITE" id="PS50850">
    <property type="entry name" value="MFS"/>
    <property type="match status" value="1"/>
</dbReference>
<comment type="similarity">
    <text evidence="3">Belongs to the major facilitator superfamily. Sugar transporter (TC 2.A.1.1) family.</text>
</comment>